<feature type="transmembrane region" description="Helical" evidence="7">
    <location>
        <begin position="72"/>
        <end position="90"/>
    </location>
</feature>
<dbReference type="PANTHER" id="PTHR31247">
    <property type="entry name" value="TRANSMEMBRANE PROTEIN 198 FAMILY MEMBER"/>
    <property type="match status" value="1"/>
</dbReference>
<evidence type="ECO:0000256" key="3">
    <source>
        <dbReference type="ARBA" id="ARBA00022692"/>
    </source>
</evidence>
<feature type="transmembrane region" description="Helical" evidence="7">
    <location>
        <begin position="44"/>
        <end position="65"/>
    </location>
</feature>
<feature type="transmembrane region" description="Helical" evidence="7">
    <location>
        <begin position="178"/>
        <end position="198"/>
    </location>
</feature>
<organism evidence="9 10">
    <name type="scientific">Littorina saxatilis</name>
    <dbReference type="NCBI Taxonomy" id="31220"/>
    <lineage>
        <taxon>Eukaryota</taxon>
        <taxon>Metazoa</taxon>
        <taxon>Spiralia</taxon>
        <taxon>Lophotrochozoa</taxon>
        <taxon>Mollusca</taxon>
        <taxon>Gastropoda</taxon>
        <taxon>Caenogastropoda</taxon>
        <taxon>Littorinimorpha</taxon>
        <taxon>Littorinoidea</taxon>
        <taxon>Littorinidae</taxon>
        <taxon>Littorina</taxon>
    </lineage>
</organism>
<proteinExistence type="inferred from homology"/>
<dbReference type="Proteomes" id="UP001374579">
    <property type="component" value="Unassembled WGS sequence"/>
</dbReference>
<evidence type="ECO:0000313" key="9">
    <source>
        <dbReference type="EMBL" id="KAK7110387.1"/>
    </source>
</evidence>
<keyword evidence="5 7" id="KW-0472">Membrane</keyword>
<keyword evidence="3 7" id="KW-0812">Transmembrane</keyword>
<feature type="transmembrane region" description="Helical" evidence="7">
    <location>
        <begin position="221"/>
        <end position="242"/>
    </location>
</feature>
<name>A0AAN9GJ57_9CAEN</name>
<dbReference type="PANTHER" id="PTHR31247:SF5">
    <property type="entry name" value="DUF4203 DOMAIN-CONTAINING PROTEIN"/>
    <property type="match status" value="1"/>
</dbReference>
<evidence type="ECO:0000259" key="8">
    <source>
        <dbReference type="Pfam" id="PF13886"/>
    </source>
</evidence>
<evidence type="ECO:0000256" key="6">
    <source>
        <dbReference type="ARBA" id="ARBA00049737"/>
    </source>
</evidence>
<evidence type="ECO:0000313" key="10">
    <source>
        <dbReference type="Proteomes" id="UP001374579"/>
    </source>
</evidence>
<evidence type="ECO:0000256" key="5">
    <source>
        <dbReference type="ARBA" id="ARBA00023136"/>
    </source>
</evidence>
<comment type="caution">
    <text evidence="9">The sequence shown here is derived from an EMBL/GenBank/DDBJ whole genome shotgun (WGS) entry which is preliminary data.</text>
</comment>
<dbReference type="Pfam" id="PF13886">
    <property type="entry name" value="TM7S3_TM198"/>
    <property type="match status" value="1"/>
</dbReference>
<dbReference type="AlphaFoldDB" id="A0AAN9GJ57"/>
<dbReference type="EMBL" id="JBAMIC010000003">
    <property type="protein sequence ID" value="KAK7110387.1"/>
    <property type="molecule type" value="Genomic_DNA"/>
</dbReference>
<dbReference type="InterPro" id="IPR040236">
    <property type="entry name" value="TMEM198"/>
</dbReference>
<dbReference type="GO" id="GO:0005886">
    <property type="term" value="C:plasma membrane"/>
    <property type="evidence" value="ECO:0007669"/>
    <property type="project" value="TreeGrafter"/>
</dbReference>
<comment type="subcellular location">
    <subcellularLocation>
        <location evidence="1">Membrane</location>
        <topology evidence="1">Multi-pass membrane protein</topology>
    </subcellularLocation>
</comment>
<gene>
    <name evidence="9" type="ORF">V1264_014270</name>
</gene>
<evidence type="ECO:0000256" key="4">
    <source>
        <dbReference type="ARBA" id="ARBA00022989"/>
    </source>
</evidence>
<comment type="similarity">
    <text evidence="2">Belongs to the TMEM198 family.</text>
</comment>
<feature type="transmembrane region" description="Helical" evidence="7">
    <location>
        <begin position="129"/>
        <end position="147"/>
    </location>
</feature>
<protein>
    <recommendedName>
        <fullName evidence="6">Transmembrane protein 198</fullName>
    </recommendedName>
</protein>
<keyword evidence="10" id="KW-1185">Reference proteome</keyword>
<keyword evidence="4 7" id="KW-1133">Transmembrane helix</keyword>
<evidence type="ECO:0000256" key="7">
    <source>
        <dbReference type="SAM" id="Phobius"/>
    </source>
</evidence>
<reference evidence="9 10" key="1">
    <citation type="submission" date="2024-02" db="EMBL/GenBank/DDBJ databases">
        <title>Chromosome-scale genome assembly of the rough periwinkle Littorina saxatilis.</title>
        <authorList>
            <person name="De Jode A."/>
            <person name="Faria R."/>
            <person name="Formenti G."/>
            <person name="Sims Y."/>
            <person name="Smith T.P."/>
            <person name="Tracey A."/>
            <person name="Wood J.M.D."/>
            <person name="Zagrodzka Z.B."/>
            <person name="Johannesson K."/>
            <person name="Butlin R.K."/>
            <person name="Leder E.H."/>
        </authorList>
    </citation>
    <scope>NUCLEOTIDE SEQUENCE [LARGE SCALE GENOMIC DNA]</scope>
    <source>
        <strain evidence="9">Snail1</strain>
        <tissue evidence="9">Muscle</tissue>
    </source>
</reference>
<dbReference type="InterPro" id="IPR025256">
    <property type="entry name" value="TM7S3/TM198-like_dom"/>
</dbReference>
<evidence type="ECO:0000256" key="1">
    <source>
        <dbReference type="ARBA" id="ARBA00004141"/>
    </source>
</evidence>
<feature type="transmembrane region" description="Helical" evidence="7">
    <location>
        <begin position="102"/>
        <end position="122"/>
    </location>
</feature>
<feature type="transmembrane region" description="Helical" evidence="7">
    <location>
        <begin position="153"/>
        <end position="171"/>
    </location>
</feature>
<accession>A0AAN9GJ57</accession>
<evidence type="ECO:0000256" key="2">
    <source>
        <dbReference type="ARBA" id="ARBA00006244"/>
    </source>
</evidence>
<sequence>MAEGMTTESATFYVTMVSQPVTVNMSTSQPEDGGLRCDYINTDYNIVASIICFMCFMFGVLYTFFGYRFFKAVMFLTGFTFASVLVYTICLEEDALPPEGNIGVAVGAGILCGLVTMLIQYVGLFLTGFHFGVALGAGALIIVEQVTHPETKWIPIGVLTGVGLVFAILSLKFQKTLTILGTSVLGGALMVTCLDYFIEQAAMMGYVWDRIKGDYSEPLCWYSWVILGCWPFCFLVGVLVQWRVTGMGVDHREVLHNRRGFNLQRLRRQQKREAQHTRYRHLYQVRRVNGDVISQHYIQSVQQKLFPATQSLTAINTTPSNTEIESAATTLTQVTGTGTT</sequence>
<feature type="domain" description="TM7S3/TM198-like" evidence="8">
    <location>
        <begin position="52"/>
        <end position="242"/>
    </location>
</feature>